<gene>
    <name evidence="2" type="ORF">AB1207_22700</name>
</gene>
<keyword evidence="3" id="KW-1185">Reference proteome</keyword>
<dbReference type="PANTHER" id="PTHR43543:SF1">
    <property type="entry name" value="MALONIC SEMIALDEHYDE REDUCTASE RUTE-RELATED"/>
    <property type="match status" value="1"/>
</dbReference>
<keyword evidence="2" id="KW-0560">Oxidoreductase</keyword>
<evidence type="ECO:0000313" key="3">
    <source>
        <dbReference type="Proteomes" id="UP001555826"/>
    </source>
</evidence>
<dbReference type="InterPro" id="IPR000415">
    <property type="entry name" value="Nitroreductase-like"/>
</dbReference>
<dbReference type="RefSeq" id="WP_367640950.1">
    <property type="nucleotide sequence ID" value="NZ_JBFNQN010000019.1"/>
</dbReference>
<reference evidence="2 3" key="1">
    <citation type="submission" date="2024-07" db="EMBL/GenBank/DDBJ databases">
        <authorList>
            <person name="Thanompreechachai J."/>
            <person name="Duangmal K."/>
        </authorList>
    </citation>
    <scope>NUCLEOTIDE SEQUENCE [LARGE SCALE GENOMIC DNA]</scope>
    <source>
        <strain evidence="2 3">KCTC 19886</strain>
    </source>
</reference>
<protein>
    <submittedName>
        <fullName evidence="2">Malonic semialdehyde reductase</fullName>
        <ecNumber evidence="2">1.1.1.298</ecNumber>
    </submittedName>
</protein>
<feature type="domain" description="Nitroreductase" evidence="1">
    <location>
        <begin position="24"/>
        <end position="181"/>
    </location>
</feature>
<dbReference type="PANTHER" id="PTHR43543">
    <property type="entry name" value="MALONIC SEMIALDEHYDE REDUCTASE RUTE-RELATED"/>
    <property type="match status" value="1"/>
</dbReference>
<comment type="caution">
    <text evidence="2">The sequence shown here is derived from an EMBL/GenBank/DDBJ whole genome shotgun (WGS) entry which is preliminary data.</text>
</comment>
<dbReference type="InterPro" id="IPR029479">
    <property type="entry name" value="Nitroreductase"/>
</dbReference>
<name>A0ABV3PD44_9ACTN</name>
<accession>A0ABV3PD44</accession>
<evidence type="ECO:0000313" key="2">
    <source>
        <dbReference type="EMBL" id="MEW9267560.1"/>
    </source>
</evidence>
<proteinExistence type="predicted"/>
<dbReference type="Gene3D" id="3.40.109.10">
    <property type="entry name" value="NADH Oxidase"/>
    <property type="match status" value="1"/>
</dbReference>
<dbReference type="Proteomes" id="UP001555826">
    <property type="component" value="Unassembled WGS sequence"/>
</dbReference>
<evidence type="ECO:0000259" key="1">
    <source>
        <dbReference type="Pfam" id="PF00881"/>
    </source>
</evidence>
<dbReference type="NCBIfam" id="NF003768">
    <property type="entry name" value="PRK05365.1"/>
    <property type="match status" value="1"/>
</dbReference>
<sequence>MTALDDRPLGLDSSARAALFTDAHTVQHFSPTPVSDAQLTEIWDLARWAPTAANLQPLRLLFVRSAQGRERLLPLLDEKNRDRAATAPVTAVLARDDRFHDAIPQVAPFLSGLQPVLDGNAEMRAQMGGYSAALQAGYLILAVRALGLAAGPMAGFDKAGVDAEFFAGTSWRSELVVNIGHPATEDAYRPRMPRLAAEDVVRFA</sequence>
<organism evidence="2 3">
    <name type="scientific">Kineococcus endophyticus</name>
    <dbReference type="NCBI Taxonomy" id="1181883"/>
    <lineage>
        <taxon>Bacteria</taxon>
        <taxon>Bacillati</taxon>
        <taxon>Actinomycetota</taxon>
        <taxon>Actinomycetes</taxon>
        <taxon>Kineosporiales</taxon>
        <taxon>Kineosporiaceae</taxon>
        <taxon>Kineococcus</taxon>
    </lineage>
</organism>
<dbReference type="Pfam" id="PF00881">
    <property type="entry name" value="Nitroreductase"/>
    <property type="match status" value="1"/>
</dbReference>
<dbReference type="EMBL" id="JBFNQN010000019">
    <property type="protein sequence ID" value="MEW9267560.1"/>
    <property type="molecule type" value="Genomic_DNA"/>
</dbReference>
<dbReference type="InterPro" id="IPR050461">
    <property type="entry name" value="Nitroreductase_HadB/RutE"/>
</dbReference>
<dbReference type="EC" id="1.1.1.298" evidence="2"/>
<dbReference type="GO" id="GO:0035527">
    <property type="term" value="F:3-hydroxypropionate dehydrogenase (NADP+) activity"/>
    <property type="evidence" value="ECO:0007669"/>
    <property type="project" value="UniProtKB-EC"/>
</dbReference>
<dbReference type="SUPFAM" id="SSF55469">
    <property type="entry name" value="FMN-dependent nitroreductase-like"/>
    <property type="match status" value="1"/>
</dbReference>